<dbReference type="InterPro" id="IPR001638">
    <property type="entry name" value="Solute-binding_3/MltF_N"/>
</dbReference>
<dbReference type="Gene3D" id="3.40.190.10">
    <property type="entry name" value="Periplasmic binding protein-like II"/>
    <property type="match status" value="2"/>
</dbReference>
<dbReference type="FunFam" id="3.30.70.270:FF:000001">
    <property type="entry name" value="Diguanylate cyclase domain protein"/>
    <property type="match status" value="1"/>
</dbReference>
<feature type="transmembrane region" description="Helical" evidence="4">
    <location>
        <begin position="270"/>
        <end position="291"/>
    </location>
</feature>
<feature type="chain" id="PRO_5026308103" description="diguanylate cyclase" evidence="5">
    <location>
        <begin position="20"/>
        <end position="462"/>
    </location>
</feature>
<evidence type="ECO:0000256" key="4">
    <source>
        <dbReference type="SAM" id="Phobius"/>
    </source>
</evidence>
<name>A0A6F8PN33_9GAMM</name>
<feature type="domain" description="GGDEF" evidence="6">
    <location>
        <begin position="335"/>
        <end position="462"/>
    </location>
</feature>
<protein>
    <recommendedName>
        <fullName evidence="2">diguanylate cyclase</fullName>
        <ecNumber evidence="2">2.7.7.65</ecNumber>
    </recommendedName>
</protein>
<keyword evidence="4" id="KW-1133">Transmembrane helix</keyword>
<comment type="cofactor">
    <cofactor evidence="1">
        <name>Mg(2+)</name>
        <dbReference type="ChEBI" id="CHEBI:18420"/>
    </cofactor>
</comment>
<evidence type="ECO:0000256" key="2">
    <source>
        <dbReference type="ARBA" id="ARBA00012528"/>
    </source>
</evidence>
<dbReference type="SUPFAM" id="SSF53850">
    <property type="entry name" value="Periplasmic binding protein-like II"/>
    <property type="match status" value="1"/>
</dbReference>
<dbReference type="InterPro" id="IPR000160">
    <property type="entry name" value="GGDEF_dom"/>
</dbReference>
<feature type="signal peptide" evidence="5">
    <location>
        <begin position="1"/>
        <end position="19"/>
    </location>
</feature>
<dbReference type="Pfam" id="PF00990">
    <property type="entry name" value="GGDEF"/>
    <property type="match status" value="1"/>
</dbReference>
<comment type="catalytic activity">
    <reaction evidence="3">
        <text>2 GTP = 3',3'-c-di-GMP + 2 diphosphate</text>
        <dbReference type="Rhea" id="RHEA:24898"/>
        <dbReference type="ChEBI" id="CHEBI:33019"/>
        <dbReference type="ChEBI" id="CHEBI:37565"/>
        <dbReference type="ChEBI" id="CHEBI:58805"/>
        <dbReference type="EC" id="2.7.7.65"/>
    </reaction>
</comment>
<dbReference type="KEGG" id="tzo:THMIRHAT_12680"/>
<accession>A0A6F8PN33</accession>
<dbReference type="SUPFAM" id="SSF55073">
    <property type="entry name" value="Nucleotide cyclase"/>
    <property type="match status" value="1"/>
</dbReference>
<dbReference type="PANTHER" id="PTHR45138">
    <property type="entry name" value="REGULATORY COMPONENTS OF SENSORY TRANSDUCTION SYSTEM"/>
    <property type="match status" value="1"/>
</dbReference>
<dbReference type="AlphaFoldDB" id="A0A6F8PN33"/>
<keyword evidence="4" id="KW-0812">Transmembrane</keyword>
<dbReference type="CDD" id="cd13708">
    <property type="entry name" value="PBP2_BvgS_like_1"/>
    <property type="match status" value="1"/>
</dbReference>
<dbReference type="RefSeq" id="WP_173291313.1">
    <property type="nucleotide sequence ID" value="NZ_AP021888.1"/>
</dbReference>
<dbReference type="EMBL" id="AP021888">
    <property type="protein sequence ID" value="BBP43522.1"/>
    <property type="molecule type" value="Genomic_DNA"/>
</dbReference>
<evidence type="ECO:0000259" key="6">
    <source>
        <dbReference type="PROSITE" id="PS50887"/>
    </source>
</evidence>
<reference evidence="8" key="1">
    <citation type="submission" date="2019-11" db="EMBL/GenBank/DDBJ databases">
        <title>Isolation and characterization of two novel species in the genus Thiomicrorhabdus.</title>
        <authorList>
            <person name="Mochizuki J."/>
            <person name="Kojima H."/>
            <person name="Fukui M."/>
        </authorList>
    </citation>
    <scope>NUCLEOTIDE SEQUENCE [LARGE SCALE GENOMIC DNA]</scope>
    <source>
        <strain evidence="8">AkT22</strain>
    </source>
</reference>
<dbReference type="SMART" id="SM00267">
    <property type="entry name" value="GGDEF"/>
    <property type="match status" value="1"/>
</dbReference>
<keyword evidence="8" id="KW-1185">Reference proteome</keyword>
<dbReference type="EC" id="2.7.7.65" evidence="2"/>
<dbReference type="Gene3D" id="3.30.70.270">
    <property type="match status" value="1"/>
</dbReference>
<dbReference type="PROSITE" id="PS50887">
    <property type="entry name" value="GGDEF"/>
    <property type="match status" value="1"/>
</dbReference>
<organism evidence="7 8">
    <name type="scientific">Thiosulfativibrio zosterae</name>
    <dbReference type="NCBI Taxonomy" id="2675053"/>
    <lineage>
        <taxon>Bacteria</taxon>
        <taxon>Pseudomonadati</taxon>
        <taxon>Pseudomonadota</taxon>
        <taxon>Gammaproteobacteria</taxon>
        <taxon>Thiotrichales</taxon>
        <taxon>Piscirickettsiaceae</taxon>
        <taxon>Thiosulfativibrio</taxon>
    </lineage>
</organism>
<evidence type="ECO:0000313" key="8">
    <source>
        <dbReference type="Proteomes" id="UP000501466"/>
    </source>
</evidence>
<dbReference type="InterPro" id="IPR050469">
    <property type="entry name" value="Diguanylate_Cyclase"/>
</dbReference>
<keyword evidence="4" id="KW-0472">Membrane</keyword>
<proteinExistence type="predicted"/>
<dbReference type="NCBIfam" id="TIGR00254">
    <property type="entry name" value="GGDEF"/>
    <property type="match status" value="1"/>
</dbReference>
<evidence type="ECO:0000256" key="3">
    <source>
        <dbReference type="ARBA" id="ARBA00034247"/>
    </source>
</evidence>
<gene>
    <name evidence="7" type="ORF">THMIRHAT_12680</name>
</gene>
<keyword evidence="5" id="KW-0732">Signal</keyword>
<dbReference type="CDD" id="cd01949">
    <property type="entry name" value="GGDEF"/>
    <property type="match status" value="1"/>
</dbReference>
<dbReference type="Proteomes" id="UP000501466">
    <property type="component" value="Chromosome"/>
</dbReference>
<dbReference type="GO" id="GO:0052621">
    <property type="term" value="F:diguanylate cyclase activity"/>
    <property type="evidence" value="ECO:0007669"/>
    <property type="project" value="UniProtKB-EC"/>
</dbReference>
<dbReference type="InterPro" id="IPR029787">
    <property type="entry name" value="Nucleotide_cyclase"/>
</dbReference>
<dbReference type="SMART" id="SM00062">
    <property type="entry name" value="PBPb"/>
    <property type="match status" value="1"/>
</dbReference>
<dbReference type="PANTHER" id="PTHR45138:SF9">
    <property type="entry name" value="DIGUANYLATE CYCLASE DGCM-RELATED"/>
    <property type="match status" value="1"/>
</dbReference>
<dbReference type="Pfam" id="PF00497">
    <property type="entry name" value="SBP_bac_3"/>
    <property type="match status" value="1"/>
</dbReference>
<evidence type="ECO:0000256" key="5">
    <source>
        <dbReference type="SAM" id="SignalP"/>
    </source>
</evidence>
<sequence>MLKIILLVLINFFVSPSFAEENSPSNIQFTQQEKDYIASHPSIYVCTDPDWYPFEAIDQQGNFYGISADLIAILSHRIGINISRYPTKTWAQSIKASKDGLCETMSFLNQTPEREEWLVFTQPLMSDPNVIITREEHGFVANLNSLSNHKIAVPRDTMIEERIQNDYPNLKMITTEDERESFRLIDQRKADLTIRSLIIAAYTIRNEGWFNLKIAGQVPEYTNHLRMGVLKNQPILKSILDKGIATITLQERDSIVNNYINVKIEKSFDIYLVLQILIGSFLIFALLFWWIRKLNSLNKQLEVLSITDRLTGLYNRLKTDETLEKEHMRFKRTQKTFGVILLDIDFFKKVNDQYGHQFGDDVLKAIANTLQTHSREVDIIGRWGGEEFLIICPETELEGLFTYAEKLRVVVEDLHFANDYQTTASFGIACCQNNEEVHQLIERADRALYLAKKQGRNQVVSG</sequence>
<dbReference type="InterPro" id="IPR043128">
    <property type="entry name" value="Rev_trsase/Diguanyl_cyclase"/>
</dbReference>
<evidence type="ECO:0000256" key="1">
    <source>
        <dbReference type="ARBA" id="ARBA00001946"/>
    </source>
</evidence>
<evidence type="ECO:0000313" key="7">
    <source>
        <dbReference type="EMBL" id="BBP43522.1"/>
    </source>
</evidence>